<gene>
    <name evidence="1" type="ORF">ABK905_03275</name>
</gene>
<name>A0AAU7QBS8_9GAMM</name>
<proteinExistence type="predicted"/>
<reference evidence="1" key="1">
    <citation type="submission" date="2024-06" db="EMBL/GenBank/DDBJ databases">
        <authorList>
            <person name="Coelho C."/>
            <person name="Bento M."/>
            <person name="Garcia E."/>
            <person name="Camelo A."/>
            <person name="Brandao I."/>
            <person name="Espirito Santo C."/>
            <person name="Trovao J."/>
            <person name="Verissimo A."/>
            <person name="Costa J."/>
            <person name="Tiago I."/>
        </authorList>
    </citation>
    <scope>NUCLEOTIDE SEQUENCE</scope>
    <source>
        <strain evidence="1">KWT182</strain>
    </source>
</reference>
<protein>
    <recommendedName>
        <fullName evidence="2">Oxygen-regulated invasion protein OrgB</fullName>
    </recommendedName>
</protein>
<evidence type="ECO:0008006" key="2">
    <source>
        <dbReference type="Google" id="ProtNLM"/>
    </source>
</evidence>
<organism evidence="1">
    <name type="scientific">Acerihabitans sp. KWT182</name>
    <dbReference type="NCBI Taxonomy" id="3157919"/>
    <lineage>
        <taxon>Bacteria</taxon>
        <taxon>Pseudomonadati</taxon>
        <taxon>Pseudomonadota</taxon>
        <taxon>Gammaproteobacteria</taxon>
        <taxon>Enterobacterales</taxon>
        <taxon>Pectobacteriaceae</taxon>
        <taxon>Acerihabitans</taxon>
    </lineage>
</organism>
<evidence type="ECO:0000313" key="1">
    <source>
        <dbReference type="EMBL" id="XBS70301.1"/>
    </source>
</evidence>
<sequence>MITRAQLKRQRQSLDVLHDARRQAGKLVKQAQGEADAIHQQAFSEGYQEGLLASAALVAHFLAQERQLAVDLQHGINEHARELLSSALNHPDILLELMDEWLATLPDTTPPDVLELLVPEVARKSHVAIKQKMASVWPGKFVLAYHDDYRFLMKYGDQLAEFDAEAFMSASMQRLVSVDTLPEQCRQLSESALSRLYDIFSQFAPEDNRERGE</sequence>
<dbReference type="AlphaFoldDB" id="A0AAU7QBS8"/>
<dbReference type="EMBL" id="CP157947">
    <property type="protein sequence ID" value="XBS70301.1"/>
    <property type="molecule type" value="Genomic_DNA"/>
</dbReference>
<accession>A0AAU7QBS8</accession>